<proteinExistence type="inferred from homology"/>
<feature type="compositionally biased region" description="Polar residues" evidence="3">
    <location>
        <begin position="41"/>
        <end position="52"/>
    </location>
</feature>
<keyword evidence="5" id="KW-1185">Reference proteome</keyword>
<keyword evidence="1" id="KW-0143">Chaperone</keyword>
<dbReference type="STRING" id="1432307.W9CDA2"/>
<organism evidence="4 5">
    <name type="scientific">Sclerotinia borealis (strain F-4128)</name>
    <dbReference type="NCBI Taxonomy" id="1432307"/>
    <lineage>
        <taxon>Eukaryota</taxon>
        <taxon>Fungi</taxon>
        <taxon>Dikarya</taxon>
        <taxon>Ascomycota</taxon>
        <taxon>Pezizomycotina</taxon>
        <taxon>Leotiomycetes</taxon>
        <taxon>Helotiales</taxon>
        <taxon>Sclerotiniaceae</taxon>
        <taxon>Sclerotinia</taxon>
    </lineage>
</organism>
<dbReference type="HOGENOM" id="CLU_100687_0_0_1"/>
<accession>W9CDA2</accession>
<dbReference type="GO" id="GO:0005737">
    <property type="term" value="C:cytoplasm"/>
    <property type="evidence" value="ECO:0007669"/>
    <property type="project" value="TreeGrafter"/>
</dbReference>
<evidence type="ECO:0000256" key="1">
    <source>
        <dbReference type="ARBA" id="ARBA00023186"/>
    </source>
</evidence>
<dbReference type="AlphaFoldDB" id="W9CDA2"/>
<dbReference type="PANTHER" id="PTHR12828:SF3">
    <property type="entry name" value="PROTEASOME MATURATION PROTEIN"/>
    <property type="match status" value="1"/>
</dbReference>
<evidence type="ECO:0000256" key="3">
    <source>
        <dbReference type="SAM" id="MobiDB-lite"/>
    </source>
</evidence>
<dbReference type="PANTHER" id="PTHR12828">
    <property type="entry name" value="PROTEASOME MATURATION PROTEIN UMP1"/>
    <property type="match status" value="1"/>
</dbReference>
<keyword evidence="4" id="KW-0647">Proteasome</keyword>
<sequence length="153" mass="16871">MAMRITPASSHTTTHTNLQTASLGAPSAPGLHDTLRHGLGPTQSASLTSVPESSHPLENRLAKWQSTQENLKLVSLRRTFGMSEPIRRGMELKIVREGEWRPMMLGGGGPGVHEEILRGDDTSICWEDVFRGDETRTLPGFHEEVERKVGMGF</sequence>
<gene>
    <name evidence="4" type="ORF">SBOR_5793</name>
</gene>
<comment type="caution">
    <text evidence="4">The sequence shown here is derived from an EMBL/GenBank/DDBJ whole genome shotgun (WGS) entry which is preliminary data.</text>
</comment>
<dbReference type="EMBL" id="AYSA01000287">
    <property type="protein sequence ID" value="ESZ93798.1"/>
    <property type="molecule type" value="Genomic_DNA"/>
</dbReference>
<dbReference type="OrthoDB" id="15001at2759"/>
<dbReference type="GO" id="GO:0043248">
    <property type="term" value="P:proteasome assembly"/>
    <property type="evidence" value="ECO:0007669"/>
    <property type="project" value="InterPro"/>
</dbReference>
<dbReference type="Pfam" id="PF05348">
    <property type="entry name" value="UMP1"/>
    <property type="match status" value="1"/>
</dbReference>
<dbReference type="Proteomes" id="UP000019487">
    <property type="component" value="Unassembled WGS sequence"/>
</dbReference>
<evidence type="ECO:0000256" key="2">
    <source>
        <dbReference type="ARBA" id="ARBA00043974"/>
    </source>
</evidence>
<comment type="similarity">
    <text evidence="2">Belongs to the POMP/UMP1 family.</text>
</comment>
<feature type="region of interest" description="Disordered" evidence="3">
    <location>
        <begin position="1"/>
        <end position="54"/>
    </location>
</feature>
<feature type="compositionally biased region" description="Polar residues" evidence="3">
    <location>
        <begin position="7"/>
        <end position="22"/>
    </location>
</feature>
<name>W9CDA2_SCLBF</name>
<dbReference type="InterPro" id="IPR008012">
    <property type="entry name" value="Ump1"/>
</dbReference>
<reference evidence="4 5" key="1">
    <citation type="journal article" date="2014" name="Genome Announc.">
        <title>Draft genome sequence of Sclerotinia borealis, a psychrophilic plant pathogenic fungus.</title>
        <authorList>
            <person name="Mardanov A.V."/>
            <person name="Beletsky A.V."/>
            <person name="Kadnikov V.V."/>
            <person name="Ignatov A.N."/>
            <person name="Ravin N.V."/>
        </authorList>
    </citation>
    <scope>NUCLEOTIDE SEQUENCE [LARGE SCALE GENOMIC DNA]</scope>
    <source>
        <strain evidence="5">F-4157</strain>
    </source>
</reference>
<evidence type="ECO:0000313" key="5">
    <source>
        <dbReference type="Proteomes" id="UP000019487"/>
    </source>
</evidence>
<dbReference type="GO" id="GO:0005634">
    <property type="term" value="C:nucleus"/>
    <property type="evidence" value="ECO:0007669"/>
    <property type="project" value="TreeGrafter"/>
</dbReference>
<protein>
    <submittedName>
        <fullName evidence="4">Putative proteasome maturation factor UMP1</fullName>
    </submittedName>
</protein>
<evidence type="ECO:0000313" key="4">
    <source>
        <dbReference type="EMBL" id="ESZ93798.1"/>
    </source>
</evidence>
<dbReference type="GO" id="GO:0000502">
    <property type="term" value="C:proteasome complex"/>
    <property type="evidence" value="ECO:0007669"/>
    <property type="project" value="UniProtKB-KW"/>
</dbReference>